<evidence type="ECO:0008006" key="4">
    <source>
        <dbReference type="Google" id="ProtNLM"/>
    </source>
</evidence>
<evidence type="ECO:0000256" key="1">
    <source>
        <dbReference type="SAM" id="SignalP"/>
    </source>
</evidence>
<dbReference type="EMBL" id="KI632201">
    <property type="protein sequence ID" value="EYU22594.1"/>
    <property type="molecule type" value="Genomic_DNA"/>
</dbReference>
<organism evidence="2 3">
    <name type="scientific">Erythranthe guttata</name>
    <name type="common">Yellow monkey flower</name>
    <name type="synonym">Mimulus guttatus</name>
    <dbReference type="NCBI Taxonomy" id="4155"/>
    <lineage>
        <taxon>Eukaryota</taxon>
        <taxon>Viridiplantae</taxon>
        <taxon>Streptophyta</taxon>
        <taxon>Embryophyta</taxon>
        <taxon>Tracheophyta</taxon>
        <taxon>Spermatophyta</taxon>
        <taxon>Magnoliopsida</taxon>
        <taxon>eudicotyledons</taxon>
        <taxon>Gunneridae</taxon>
        <taxon>Pentapetalae</taxon>
        <taxon>asterids</taxon>
        <taxon>lamiids</taxon>
        <taxon>Lamiales</taxon>
        <taxon>Phrymaceae</taxon>
        <taxon>Erythranthe</taxon>
    </lineage>
</organism>
<keyword evidence="3" id="KW-1185">Reference proteome</keyword>
<sequence length="107" mass="12735">MIILSIYILTMFSWIFQHYLPCYQTCVLSRSFSVSARRFSSSSSSYSPSHVADNYSYYYQHIFCHSCHINAYHSDQMTHRTPSNHHCRWLLDDQQHLSCTDGIFRIR</sequence>
<keyword evidence="1" id="KW-0732">Signal</keyword>
<dbReference type="AlphaFoldDB" id="A0A022Q4N9"/>
<feature type="signal peptide" evidence="1">
    <location>
        <begin position="1"/>
        <end position="17"/>
    </location>
</feature>
<evidence type="ECO:0000313" key="3">
    <source>
        <dbReference type="Proteomes" id="UP000030748"/>
    </source>
</evidence>
<feature type="chain" id="PRO_5001506972" description="Secreted protein" evidence="1">
    <location>
        <begin position="18"/>
        <end position="107"/>
    </location>
</feature>
<protein>
    <recommendedName>
        <fullName evidence="4">Secreted protein</fullName>
    </recommendedName>
</protein>
<proteinExistence type="predicted"/>
<name>A0A022Q4N9_ERYGU</name>
<evidence type="ECO:0000313" key="2">
    <source>
        <dbReference type="EMBL" id="EYU22594.1"/>
    </source>
</evidence>
<gene>
    <name evidence="2" type="ORF">MIMGU_mgv1a016785mg</name>
</gene>
<reference evidence="2 3" key="1">
    <citation type="journal article" date="2013" name="Proc. Natl. Acad. Sci. U.S.A.">
        <title>Fine-scale variation in meiotic recombination in Mimulus inferred from population shotgun sequencing.</title>
        <authorList>
            <person name="Hellsten U."/>
            <person name="Wright K.M."/>
            <person name="Jenkins J."/>
            <person name="Shu S."/>
            <person name="Yuan Y."/>
            <person name="Wessler S.R."/>
            <person name="Schmutz J."/>
            <person name="Willis J.H."/>
            <person name="Rokhsar D.S."/>
        </authorList>
    </citation>
    <scope>NUCLEOTIDE SEQUENCE [LARGE SCALE GENOMIC DNA]</scope>
    <source>
        <strain evidence="3">cv. DUN x IM62</strain>
    </source>
</reference>
<dbReference type="Proteomes" id="UP000030748">
    <property type="component" value="Unassembled WGS sequence"/>
</dbReference>
<accession>A0A022Q4N9</accession>